<keyword evidence="2" id="KW-0732">Signal</keyword>
<name>U5DCX1_AMBTC</name>
<reference evidence="4" key="1">
    <citation type="journal article" date="2013" name="Science">
        <title>The Amborella genome and the evolution of flowering plants.</title>
        <authorList>
            <consortium name="Amborella Genome Project"/>
        </authorList>
    </citation>
    <scope>NUCLEOTIDE SEQUENCE [LARGE SCALE GENOMIC DNA]</scope>
</reference>
<feature type="chain" id="PRO_5013334301" evidence="2">
    <location>
        <begin position="16"/>
        <end position="86"/>
    </location>
</feature>
<dbReference type="OMA" id="MVWNSMV"/>
<dbReference type="HOGENOM" id="CLU_148943_1_0_1"/>
<dbReference type="AlphaFoldDB" id="U5DCX1"/>
<proteinExistence type="predicted"/>
<evidence type="ECO:0000256" key="2">
    <source>
        <dbReference type="SAM" id="SignalP"/>
    </source>
</evidence>
<evidence type="ECO:0000313" key="4">
    <source>
        <dbReference type="Proteomes" id="UP000017836"/>
    </source>
</evidence>
<feature type="region of interest" description="Disordered" evidence="1">
    <location>
        <begin position="63"/>
        <end position="86"/>
    </location>
</feature>
<evidence type="ECO:0000313" key="3">
    <source>
        <dbReference type="EMBL" id="ERN20389.1"/>
    </source>
</evidence>
<accession>U5DCX1</accession>
<organism evidence="3 4">
    <name type="scientific">Amborella trichopoda</name>
    <dbReference type="NCBI Taxonomy" id="13333"/>
    <lineage>
        <taxon>Eukaryota</taxon>
        <taxon>Viridiplantae</taxon>
        <taxon>Streptophyta</taxon>
        <taxon>Embryophyta</taxon>
        <taxon>Tracheophyta</taxon>
        <taxon>Spermatophyta</taxon>
        <taxon>Magnoliopsida</taxon>
        <taxon>Amborellales</taxon>
        <taxon>Amborellaceae</taxon>
        <taxon>Amborella</taxon>
    </lineage>
</organism>
<keyword evidence="4" id="KW-1185">Reference proteome</keyword>
<sequence length="86" mass="9908">MVFNSFMVLSVASWSADICQYIAFNPQRLSSHQVLDLLCCFPLQQLGRLALCLWTFFCYPHPEYYTDSSDTSDSDSSYDSDYLHSD</sequence>
<dbReference type="Gramene" id="ERN20389">
    <property type="protein sequence ID" value="ERN20389"/>
    <property type="gene ID" value="AMTR_s00068p00056320"/>
</dbReference>
<dbReference type="Proteomes" id="UP000017836">
    <property type="component" value="Unassembled WGS sequence"/>
</dbReference>
<evidence type="ECO:0000256" key="1">
    <source>
        <dbReference type="SAM" id="MobiDB-lite"/>
    </source>
</evidence>
<dbReference type="EMBL" id="KI392059">
    <property type="protein sequence ID" value="ERN20389.1"/>
    <property type="molecule type" value="Genomic_DNA"/>
</dbReference>
<protein>
    <submittedName>
        <fullName evidence="3">Uncharacterized protein</fullName>
    </submittedName>
</protein>
<gene>
    <name evidence="3" type="ORF">AMTR_s00068p00056320</name>
</gene>
<dbReference type="eggNOG" id="ENOG502S8RB">
    <property type="taxonomic scope" value="Eukaryota"/>
</dbReference>
<dbReference type="PANTHER" id="PTHR35104:SF13">
    <property type="entry name" value="OS03G0807000 PROTEIN"/>
    <property type="match status" value="1"/>
</dbReference>
<dbReference type="PANTHER" id="PTHR35104">
    <property type="entry name" value="OS03G0807000 PROTEIN"/>
    <property type="match status" value="1"/>
</dbReference>
<feature type="signal peptide" evidence="2">
    <location>
        <begin position="1"/>
        <end position="15"/>
    </location>
</feature>